<dbReference type="InterPro" id="IPR002893">
    <property type="entry name" value="Znf_MYND"/>
</dbReference>
<dbReference type="GO" id="GO:0008270">
    <property type="term" value="F:zinc ion binding"/>
    <property type="evidence" value="ECO:0007669"/>
    <property type="project" value="UniProtKB-KW"/>
</dbReference>
<dbReference type="EMBL" id="CAJNOM010000101">
    <property type="protein sequence ID" value="CAF1049491.1"/>
    <property type="molecule type" value="Genomic_DNA"/>
</dbReference>
<dbReference type="AlphaFoldDB" id="A0A814S1T0"/>
<organism evidence="7 9">
    <name type="scientific">Adineta steineri</name>
    <dbReference type="NCBI Taxonomy" id="433720"/>
    <lineage>
        <taxon>Eukaryota</taxon>
        <taxon>Metazoa</taxon>
        <taxon>Spiralia</taxon>
        <taxon>Gnathifera</taxon>
        <taxon>Rotifera</taxon>
        <taxon>Eurotatoria</taxon>
        <taxon>Bdelloidea</taxon>
        <taxon>Adinetida</taxon>
        <taxon>Adinetidae</taxon>
        <taxon>Adineta</taxon>
    </lineage>
</organism>
<keyword evidence="1" id="KW-0479">Metal-binding</keyword>
<evidence type="ECO:0000256" key="4">
    <source>
        <dbReference type="PROSITE-ProRule" id="PRU00134"/>
    </source>
</evidence>
<dbReference type="EMBL" id="CAJNOI010000159">
    <property type="protein sequence ID" value="CAF1142026.1"/>
    <property type="molecule type" value="Genomic_DNA"/>
</dbReference>
<keyword evidence="3" id="KW-0862">Zinc</keyword>
<keyword evidence="8" id="KW-1185">Reference proteome</keyword>
<dbReference type="Proteomes" id="UP000663877">
    <property type="component" value="Unassembled WGS sequence"/>
</dbReference>
<dbReference type="SUPFAM" id="SSF144232">
    <property type="entry name" value="HIT/MYND zinc finger-like"/>
    <property type="match status" value="1"/>
</dbReference>
<name>A0A814S1T0_9BILA</name>
<evidence type="ECO:0000259" key="5">
    <source>
        <dbReference type="PROSITE" id="PS50865"/>
    </source>
</evidence>
<keyword evidence="2 4" id="KW-0863">Zinc-finger</keyword>
<dbReference type="OrthoDB" id="10257049at2759"/>
<evidence type="ECO:0000313" key="8">
    <source>
        <dbReference type="Proteomes" id="UP000663832"/>
    </source>
</evidence>
<dbReference type="PROSITE" id="PS50865">
    <property type="entry name" value="ZF_MYND_2"/>
    <property type="match status" value="1"/>
</dbReference>
<accession>A0A814S1T0</accession>
<evidence type="ECO:0000256" key="2">
    <source>
        <dbReference type="ARBA" id="ARBA00022771"/>
    </source>
</evidence>
<reference evidence="7" key="1">
    <citation type="submission" date="2021-02" db="EMBL/GenBank/DDBJ databases">
        <authorList>
            <person name="Nowell W R."/>
        </authorList>
    </citation>
    <scope>NUCLEOTIDE SEQUENCE</scope>
</reference>
<proteinExistence type="predicted"/>
<evidence type="ECO:0000313" key="6">
    <source>
        <dbReference type="EMBL" id="CAF1049491.1"/>
    </source>
</evidence>
<comment type="caution">
    <text evidence="7">The sequence shown here is derived from an EMBL/GenBank/DDBJ whole genome shotgun (WGS) entry which is preliminary data.</text>
</comment>
<gene>
    <name evidence="7" type="ORF">BJG266_LOCUS23601</name>
    <name evidence="6" type="ORF">QVE165_LOCUS17532</name>
</gene>
<feature type="domain" description="MYND-type" evidence="5">
    <location>
        <begin position="4"/>
        <end position="41"/>
    </location>
</feature>
<dbReference type="Proteomes" id="UP000663832">
    <property type="component" value="Unassembled WGS sequence"/>
</dbReference>
<sequence length="202" mass="22054">MPTCIKCQVLTSTSKHCPHCRICYCSKACRSADWSRHKVECISGERVSSDSTSSNMASSNTSLELQEFATPSSCKKLFCGGRLCAKCHKCRDWHFSGNQHTWNWVCNWKNWNEADKDRWYDDYDKLFSKRDSATCDGRSAFDGGAGLGSLCGGDARLGRTIAGAGLASGGLGPSGFGRAFGGSLIFIRGDDLDGHLCLCEKH</sequence>
<evidence type="ECO:0000256" key="1">
    <source>
        <dbReference type="ARBA" id="ARBA00022723"/>
    </source>
</evidence>
<evidence type="ECO:0000256" key="3">
    <source>
        <dbReference type="ARBA" id="ARBA00022833"/>
    </source>
</evidence>
<dbReference type="Pfam" id="PF01753">
    <property type="entry name" value="zf-MYND"/>
    <property type="match status" value="1"/>
</dbReference>
<evidence type="ECO:0000313" key="9">
    <source>
        <dbReference type="Proteomes" id="UP000663877"/>
    </source>
</evidence>
<protein>
    <recommendedName>
        <fullName evidence="5">MYND-type domain-containing protein</fullName>
    </recommendedName>
</protein>
<evidence type="ECO:0000313" key="7">
    <source>
        <dbReference type="EMBL" id="CAF1142026.1"/>
    </source>
</evidence>
<dbReference type="Gene3D" id="6.10.140.2220">
    <property type="match status" value="1"/>
</dbReference>